<gene>
    <name evidence="2" type="ORF">IAB63_09885</name>
</gene>
<reference evidence="2" key="1">
    <citation type="submission" date="2020-10" db="EMBL/GenBank/DDBJ databases">
        <authorList>
            <person name="Gilroy R."/>
        </authorList>
    </citation>
    <scope>NUCLEOTIDE SEQUENCE</scope>
    <source>
        <strain evidence="2">CHK187-14744</strain>
    </source>
</reference>
<comment type="caution">
    <text evidence="2">The sequence shown here is derived from an EMBL/GenBank/DDBJ whole genome shotgun (WGS) entry which is preliminary data.</text>
</comment>
<dbReference type="InterPro" id="IPR050984">
    <property type="entry name" value="Gfo/Idh/MocA_domain"/>
</dbReference>
<proteinExistence type="predicted"/>
<name>A0A9D1HK11_9FIRM</name>
<dbReference type="Gene3D" id="3.30.360.10">
    <property type="entry name" value="Dihydrodipicolinate Reductase, domain 2"/>
    <property type="match status" value="1"/>
</dbReference>
<dbReference type="Proteomes" id="UP000824164">
    <property type="component" value="Unassembled WGS sequence"/>
</dbReference>
<evidence type="ECO:0000256" key="1">
    <source>
        <dbReference type="ARBA" id="ARBA00023002"/>
    </source>
</evidence>
<dbReference type="AlphaFoldDB" id="A0A9D1HK11"/>
<dbReference type="GO" id="GO:0016491">
    <property type="term" value="F:oxidoreductase activity"/>
    <property type="evidence" value="ECO:0007669"/>
    <property type="project" value="UniProtKB-KW"/>
</dbReference>
<dbReference type="SUPFAM" id="SSF55347">
    <property type="entry name" value="Glyceraldehyde-3-phosphate dehydrogenase-like, C-terminal domain"/>
    <property type="match status" value="1"/>
</dbReference>
<evidence type="ECO:0000313" key="3">
    <source>
        <dbReference type="Proteomes" id="UP000824164"/>
    </source>
</evidence>
<sequence>QYIAHSYHTQPIQGGCLLDCGIYCASWLEDLMDGEVAVRQVSSSITSDIDYYVHADLTIGGRPALLECAFDRLKPRQAILRGTEGHIVVDDLHRPQSMTICPDGRESQTIRMPYVVDDFYGEICHFVRCLQEGIPESPIMSFGASIRCAHILDCIRENIPG</sequence>
<keyword evidence="1" id="KW-0560">Oxidoreductase</keyword>
<reference evidence="2" key="2">
    <citation type="journal article" date="2021" name="PeerJ">
        <title>Extensive microbial diversity within the chicken gut microbiome revealed by metagenomics and culture.</title>
        <authorList>
            <person name="Gilroy R."/>
            <person name="Ravi A."/>
            <person name="Getino M."/>
            <person name="Pursley I."/>
            <person name="Horton D.L."/>
            <person name="Alikhan N.F."/>
            <person name="Baker D."/>
            <person name="Gharbi K."/>
            <person name="Hall N."/>
            <person name="Watson M."/>
            <person name="Adriaenssens E.M."/>
            <person name="Foster-Nyarko E."/>
            <person name="Jarju S."/>
            <person name="Secka A."/>
            <person name="Antonio M."/>
            <person name="Oren A."/>
            <person name="Chaudhuri R.R."/>
            <person name="La Ragione R."/>
            <person name="Hildebrand F."/>
            <person name="Pallen M.J."/>
        </authorList>
    </citation>
    <scope>NUCLEOTIDE SEQUENCE</scope>
    <source>
        <strain evidence="2">CHK187-14744</strain>
    </source>
</reference>
<evidence type="ECO:0000313" key="2">
    <source>
        <dbReference type="EMBL" id="HIU03547.1"/>
    </source>
</evidence>
<feature type="non-terminal residue" evidence="2">
    <location>
        <position position="1"/>
    </location>
</feature>
<accession>A0A9D1HK11</accession>
<protein>
    <submittedName>
        <fullName evidence="2">Gfo/Idh/MocA family oxidoreductase</fullName>
    </submittedName>
</protein>
<organism evidence="2 3">
    <name type="scientific">Candidatus Onthocola gallistercoris</name>
    <dbReference type="NCBI Taxonomy" id="2840876"/>
    <lineage>
        <taxon>Bacteria</taxon>
        <taxon>Bacillati</taxon>
        <taxon>Bacillota</taxon>
        <taxon>Bacilli</taxon>
        <taxon>Candidatus Onthocola</taxon>
    </lineage>
</organism>
<dbReference type="PANTHER" id="PTHR22604">
    <property type="entry name" value="OXIDOREDUCTASES"/>
    <property type="match status" value="1"/>
</dbReference>
<dbReference type="EMBL" id="DVLT01000060">
    <property type="protein sequence ID" value="HIU03547.1"/>
    <property type="molecule type" value="Genomic_DNA"/>
</dbReference>
<dbReference type="PANTHER" id="PTHR22604:SF105">
    <property type="entry name" value="TRANS-1,2-DIHYDROBENZENE-1,2-DIOL DEHYDROGENASE"/>
    <property type="match status" value="1"/>
</dbReference>